<feature type="transmembrane region" description="Helical" evidence="1">
    <location>
        <begin position="85"/>
        <end position="104"/>
    </location>
</feature>
<keyword evidence="1" id="KW-1133">Transmembrane helix</keyword>
<dbReference type="OrthoDB" id="5984008at2759"/>
<keyword evidence="1" id="KW-0812">Transmembrane</keyword>
<protein>
    <submittedName>
        <fullName evidence="2">Uncharacterized protein</fullName>
    </submittedName>
</protein>
<dbReference type="AlphaFoldDB" id="A0A817ZK37"/>
<keyword evidence="1" id="KW-0472">Membrane</keyword>
<dbReference type="PANTHER" id="PTHR18966">
    <property type="entry name" value="IONOTROPIC GLUTAMATE RECEPTOR"/>
    <property type="match status" value="1"/>
</dbReference>
<comment type="caution">
    <text evidence="2">The sequence shown here is derived from an EMBL/GenBank/DDBJ whole genome shotgun (WGS) entry which is preliminary data.</text>
</comment>
<keyword evidence="7" id="KW-1185">Reference proteome</keyword>
<dbReference type="EMBL" id="CAJOBS010000655">
    <property type="protein sequence ID" value="CAF4619246.1"/>
    <property type="molecule type" value="Genomic_DNA"/>
</dbReference>
<dbReference type="EMBL" id="CAJNXB010004787">
    <property type="protein sequence ID" value="CAF3392553.1"/>
    <property type="molecule type" value="Genomic_DNA"/>
</dbReference>
<dbReference type="Gene3D" id="3.40.190.10">
    <property type="entry name" value="Periplasmic binding protein-like II"/>
    <property type="match status" value="2"/>
</dbReference>
<organism evidence="2 6">
    <name type="scientific">Rotaria socialis</name>
    <dbReference type="NCBI Taxonomy" id="392032"/>
    <lineage>
        <taxon>Eukaryota</taxon>
        <taxon>Metazoa</taxon>
        <taxon>Spiralia</taxon>
        <taxon>Gnathifera</taxon>
        <taxon>Rotifera</taxon>
        <taxon>Eurotatoria</taxon>
        <taxon>Bdelloidea</taxon>
        <taxon>Philodinida</taxon>
        <taxon>Philodinidae</taxon>
        <taxon>Rotaria</taxon>
    </lineage>
</organism>
<dbReference type="Proteomes" id="UP000663825">
    <property type="component" value="Unassembled WGS sequence"/>
</dbReference>
<accession>A0A817ZK37</accession>
<evidence type="ECO:0000313" key="7">
    <source>
        <dbReference type="Proteomes" id="UP000663873"/>
    </source>
</evidence>
<dbReference type="InterPro" id="IPR015683">
    <property type="entry name" value="Ionotropic_Glu_rcpt"/>
</dbReference>
<dbReference type="EMBL" id="CAJNYV010001683">
    <property type="protein sequence ID" value="CAF3433208.1"/>
    <property type="molecule type" value="Genomic_DNA"/>
</dbReference>
<evidence type="ECO:0000313" key="6">
    <source>
        <dbReference type="Proteomes" id="UP000663825"/>
    </source>
</evidence>
<evidence type="ECO:0000313" key="3">
    <source>
        <dbReference type="EMBL" id="CAF3433208.1"/>
    </source>
</evidence>
<dbReference type="Proteomes" id="UP000663838">
    <property type="component" value="Unassembled WGS sequence"/>
</dbReference>
<dbReference type="Proteomes" id="UP000663865">
    <property type="component" value="Unassembled WGS sequence"/>
</dbReference>
<proteinExistence type="predicted"/>
<reference evidence="2" key="1">
    <citation type="submission" date="2021-02" db="EMBL/GenBank/DDBJ databases">
        <authorList>
            <person name="Nowell W R."/>
        </authorList>
    </citation>
    <scope>NUCLEOTIDE SEQUENCE</scope>
</reference>
<dbReference type="SUPFAM" id="SSF53850">
    <property type="entry name" value="Periplasmic binding protein-like II"/>
    <property type="match status" value="1"/>
</dbReference>
<evidence type="ECO:0000313" key="4">
    <source>
        <dbReference type="EMBL" id="CAF4469211.1"/>
    </source>
</evidence>
<name>A0A817ZK37_9BILA</name>
<dbReference type="EMBL" id="CAJOBP010005428">
    <property type="protein sequence ID" value="CAF4469211.1"/>
    <property type="molecule type" value="Genomic_DNA"/>
</dbReference>
<evidence type="ECO:0000313" key="5">
    <source>
        <dbReference type="EMBL" id="CAF4619246.1"/>
    </source>
</evidence>
<sequence length="141" mass="15954">MDTGVSTYVTNNIYCNLTLVGADFDNGVFGIVTPKQWIYAQDLDINILSLKEIDELDTLKQKWFQVSNCPDLSEKSTPIGIEDTGGLFLIFEVISILSLLLFIWNKRYKLKGNSFIRNCREKSSNKTEESAKTAPNNFFGL</sequence>
<evidence type="ECO:0000256" key="1">
    <source>
        <dbReference type="SAM" id="Phobius"/>
    </source>
</evidence>
<gene>
    <name evidence="3" type="ORF">KIK155_LOCUS11003</name>
    <name evidence="2" type="ORF">TIS948_LOCUS26978</name>
    <name evidence="5" type="ORF">TOA249_LOCUS11838</name>
    <name evidence="4" type="ORF">UJA718_LOCUS24061</name>
</gene>
<evidence type="ECO:0000313" key="2">
    <source>
        <dbReference type="EMBL" id="CAF3392553.1"/>
    </source>
</evidence>
<dbReference type="Proteomes" id="UP000663873">
    <property type="component" value="Unassembled WGS sequence"/>
</dbReference>